<feature type="compositionally biased region" description="Low complexity" evidence="3">
    <location>
        <begin position="89"/>
        <end position="111"/>
    </location>
</feature>
<feature type="compositionally biased region" description="Acidic residues" evidence="3">
    <location>
        <begin position="313"/>
        <end position="325"/>
    </location>
</feature>
<dbReference type="SMART" id="SM00360">
    <property type="entry name" value="RRM"/>
    <property type="match status" value="1"/>
</dbReference>
<dbReference type="InterPro" id="IPR005062">
    <property type="entry name" value="SAC3/GANP/THP3_conserved"/>
</dbReference>
<keyword evidence="1 2" id="KW-0694">RNA-binding</keyword>
<feature type="domain" description="RRM" evidence="4">
    <location>
        <begin position="16"/>
        <end position="88"/>
    </location>
</feature>
<accession>A0ABP1QAE7</accession>
<dbReference type="Pfam" id="PF00076">
    <property type="entry name" value="RRM_1"/>
    <property type="match status" value="1"/>
</dbReference>
<dbReference type="InterPro" id="IPR035979">
    <property type="entry name" value="RBD_domain_sf"/>
</dbReference>
<evidence type="ECO:0000256" key="3">
    <source>
        <dbReference type="SAM" id="MobiDB-lite"/>
    </source>
</evidence>
<feature type="compositionally biased region" description="Low complexity" evidence="3">
    <location>
        <begin position="498"/>
        <end position="508"/>
    </location>
</feature>
<feature type="compositionally biased region" description="Low complexity" evidence="3">
    <location>
        <begin position="558"/>
        <end position="579"/>
    </location>
</feature>
<evidence type="ECO:0000313" key="5">
    <source>
        <dbReference type="EMBL" id="CAL8094247.1"/>
    </source>
</evidence>
<feature type="region of interest" description="Disordered" evidence="3">
    <location>
        <begin position="89"/>
        <end position="215"/>
    </location>
</feature>
<evidence type="ECO:0000259" key="4">
    <source>
        <dbReference type="PROSITE" id="PS50102"/>
    </source>
</evidence>
<evidence type="ECO:0000256" key="2">
    <source>
        <dbReference type="PROSITE-ProRule" id="PRU00176"/>
    </source>
</evidence>
<gene>
    <name evidence="5" type="ORF">ODALV1_LOCUS8731</name>
</gene>
<name>A0ABP1QAE7_9HEXA</name>
<dbReference type="Proteomes" id="UP001642540">
    <property type="component" value="Unassembled WGS sequence"/>
</dbReference>
<feature type="compositionally biased region" description="Polar residues" evidence="3">
    <location>
        <begin position="137"/>
        <end position="150"/>
    </location>
</feature>
<proteinExistence type="predicted"/>
<feature type="region of interest" description="Disordered" evidence="3">
    <location>
        <begin position="1320"/>
        <end position="1346"/>
    </location>
</feature>
<sequence>MASATITGDDASKKKSIVVVDMLEEFINRDILKQHFEQYGSVERLACSVSKKYAVIHFSTVEEADNAIKNGKIIREGVPPLKIYHSAKAAPTASQSQSSAQKSTVAPTTRVVTRRKIVRTFNASNTSPPSELPPNALPTNVDDTPLSSQHGPLRSSIKVSRPSPFLRKKPSFGDKTGKPGSPTVTRNPFSLPPRNMLSLDRRREKRPSGETTATDEGLKPIISAKTAAKTGTSGMENISVKTTLSVEPERSVTLAPQSIVSDNLVTTINEDTSVSSIQFSSSNVVDPPTSLIIEDENTEDVAETFERETVDNTNDDDECGLEEGETGTQDTAEATTEEEEEEGEILGDEDNEEDPDGGEDDDVYESPMKRFESEAKAKAAKSAASGEFSFKAAKEDTSNSGSLFKIPFASPFSLGDAPKPFSSASFGDVSKPFPSTSFGDASKPFSSASFGDTSKPFSSTSFGNTSKAFSSSFGGDAPKLFTSASFGLKVRDSRDAKPSSSTAPSSKPLAVDKVEIKKEKPKPLIRKTETSEMEKAKSFPFGIFSSAGSKPPAPGADIKPSISFAKPSSSSQTSNSSTHVSKRIGNIVPPAIAVASTSQPLSSASQVQKDVPNPLLLTFNPDTPEAQELFSKRATTVEERYRMLEARDKIIRARVPKTKVNVEEATRLIGTCPDMCPEKERYMRQFQRQLVGYETLPGPDWSVDHQRAVKVYSRSSADQEEPLPHELRPGPTLDYTMNYLLQMILPLGDNPDENLSDWYHFLWDRTRSIRKDITQQQIIDLTAVSLYEKCTRFHIHCGSRLCELDMHSFDPKLNDENLMKCLQSLEHLYEDLRRRQVTCPNEPEFRAYQIMMNLNEGDALYNAQQLPGWILNSSDVQIALKLHHNIYTKNFVAFFKTVENLPYMTSCILHRYFFQVRSLALRCLMKAHCTLPKYETAMPMSTLQRMLGYGSQEAQYFNYLCEAHGIHCDLEENKVILKRKMFYLPEMPSIYRENHLIDSKLRTSVAEAVNGGPLPNIDFISRIPQSSFNENGQLIAGDIVGSGNGSRVSMAGMPVATTTSLHPGISAVNKLPKAIQPLMKSSFSFARVFQQKREPVPVPVKAKPEKEIDAACQAVTSKLIDESIKQDVVALSEARFAEAKKQQELAARKNLRENVATSVAQEFLEKAITQHIANVVRSQAISQIRQFVAIEEVSKNALEYLMEESVLINTNISARTELILAKELHHRQLRMLEEIFARVRARFALGRWLAYTKRKKLERELQQEKRREELWNFPAINSYTSTTKDVYNAFCGRSTVQPSINKVDSLVSVDTLIRTCFEKSPNSSATNTRAKRRSGGESEPFHMPAKLPKLYPKTDAISVKKLKELWEFPAIDPYSRNNRQVLEALCGKSVTENSTGTSISSFTPRRTDFKMPNFVPFNFNKTQSSPFFRSFGSSDGRFSDEIKNKAGAGTTDMLKSVQNFLSQVREETQKFDNLVPYQKTVEDMNKTYPMISTPAEISPVKNGSNFGSSFSEFHNPEWMEVDDDVAINVSAPNFTNDDLLHCIQRFKKQIRAEKAKSWNVDTFLNDIAL</sequence>
<dbReference type="InterPro" id="IPR012677">
    <property type="entry name" value="Nucleotide-bd_a/b_plait_sf"/>
</dbReference>
<comment type="caution">
    <text evidence="5">The sequence shown here is derived from an EMBL/GenBank/DDBJ whole genome shotgun (WGS) entry which is preliminary data.</text>
</comment>
<feature type="compositionally biased region" description="Basic and acidic residues" evidence="3">
    <location>
        <begin position="367"/>
        <end position="377"/>
    </location>
</feature>
<dbReference type="InterPro" id="IPR000504">
    <property type="entry name" value="RRM_dom"/>
</dbReference>
<feature type="region of interest" description="Disordered" evidence="3">
    <location>
        <begin position="492"/>
        <end position="533"/>
    </location>
</feature>
<dbReference type="Pfam" id="PF03399">
    <property type="entry name" value="SAC3_GANP"/>
    <property type="match status" value="1"/>
</dbReference>
<organism evidence="5 6">
    <name type="scientific">Orchesella dallaii</name>
    <dbReference type="NCBI Taxonomy" id="48710"/>
    <lineage>
        <taxon>Eukaryota</taxon>
        <taxon>Metazoa</taxon>
        <taxon>Ecdysozoa</taxon>
        <taxon>Arthropoda</taxon>
        <taxon>Hexapoda</taxon>
        <taxon>Collembola</taxon>
        <taxon>Entomobryomorpha</taxon>
        <taxon>Entomobryoidea</taxon>
        <taxon>Orchesellidae</taxon>
        <taxon>Orchesellinae</taxon>
        <taxon>Orchesella</taxon>
    </lineage>
</organism>
<dbReference type="EMBL" id="CAXLJM020000026">
    <property type="protein sequence ID" value="CAL8094247.1"/>
    <property type="molecule type" value="Genomic_DNA"/>
</dbReference>
<dbReference type="Gene3D" id="1.25.40.990">
    <property type="match status" value="1"/>
</dbReference>
<feature type="region of interest" description="Disordered" evidence="3">
    <location>
        <begin position="549"/>
        <end position="581"/>
    </location>
</feature>
<keyword evidence="6" id="KW-1185">Reference proteome</keyword>
<feature type="compositionally biased region" description="Basic and acidic residues" evidence="3">
    <location>
        <begin position="199"/>
        <end position="208"/>
    </location>
</feature>
<dbReference type="Gene3D" id="3.30.70.330">
    <property type="match status" value="1"/>
</dbReference>
<dbReference type="PROSITE" id="PS50102">
    <property type="entry name" value="RRM"/>
    <property type="match status" value="1"/>
</dbReference>
<feature type="compositionally biased region" description="Basic and acidic residues" evidence="3">
    <location>
        <begin position="510"/>
        <end position="533"/>
    </location>
</feature>
<evidence type="ECO:0000256" key="1">
    <source>
        <dbReference type="ARBA" id="ARBA00022884"/>
    </source>
</evidence>
<dbReference type="PANTHER" id="PTHR12436:SF3">
    <property type="entry name" value="GERMINAL-CENTER ASSOCIATED NUCLEAR PROTEIN"/>
    <property type="match status" value="1"/>
</dbReference>
<protein>
    <recommendedName>
        <fullName evidence="4">RRM domain-containing protein</fullName>
    </recommendedName>
</protein>
<reference evidence="5 6" key="1">
    <citation type="submission" date="2024-08" db="EMBL/GenBank/DDBJ databases">
        <authorList>
            <person name="Cucini C."/>
            <person name="Frati F."/>
        </authorList>
    </citation>
    <scope>NUCLEOTIDE SEQUENCE [LARGE SCALE GENOMIC DNA]</scope>
</reference>
<dbReference type="SUPFAM" id="SSF54928">
    <property type="entry name" value="RNA-binding domain, RBD"/>
    <property type="match status" value="1"/>
</dbReference>
<feature type="compositionally biased region" description="Acidic residues" evidence="3">
    <location>
        <begin position="293"/>
        <end position="303"/>
    </location>
</feature>
<feature type="compositionally biased region" description="Acidic residues" evidence="3">
    <location>
        <begin position="335"/>
        <end position="364"/>
    </location>
</feature>
<feature type="region of interest" description="Disordered" evidence="3">
    <location>
        <begin position="292"/>
        <end position="388"/>
    </location>
</feature>
<evidence type="ECO:0000313" key="6">
    <source>
        <dbReference type="Proteomes" id="UP001642540"/>
    </source>
</evidence>
<dbReference type="InterPro" id="IPR045107">
    <property type="entry name" value="SAC3/GANP/THP3"/>
</dbReference>
<dbReference type="PANTHER" id="PTHR12436">
    <property type="entry name" value="80 KDA MCM3-ASSOCIATED PROTEIN"/>
    <property type="match status" value="1"/>
</dbReference>